<dbReference type="Proteomes" id="UP001141253">
    <property type="component" value="Chromosome 6"/>
</dbReference>
<keyword evidence="7" id="KW-1185">Reference proteome</keyword>
<reference evidence="6" key="1">
    <citation type="submission" date="2022-10" db="EMBL/GenBank/DDBJ databases">
        <authorList>
            <person name="Hyden B.L."/>
            <person name="Feng K."/>
            <person name="Yates T."/>
            <person name="Jawdy S."/>
            <person name="Smart L.B."/>
            <person name="Muchero W."/>
        </authorList>
    </citation>
    <scope>NUCLEOTIDE SEQUENCE</scope>
    <source>
        <tissue evidence="6">Shoot tip</tissue>
    </source>
</reference>
<dbReference type="InterPro" id="IPR004447">
    <property type="entry name" value="Peptidase_S41A"/>
</dbReference>
<reference evidence="6" key="2">
    <citation type="journal article" date="2023" name="Int. J. Mol. Sci.">
        <title>De Novo Assembly and Annotation of 11 Diverse Shrub Willow (Salix) Genomes Reveals Novel Gene Organization in Sex-Linked Regions.</title>
        <authorList>
            <person name="Hyden B."/>
            <person name="Feng K."/>
            <person name="Yates T.B."/>
            <person name="Jawdy S."/>
            <person name="Cereghino C."/>
            <person name="Smart L.B."/>
            <person name="Muchero W."/>
        </authorList>
    </citation>
    <scope>NUCLEOTIDE SEQUENCE</scope>
    <source>
        <tissue evidence="6">Shoot tip</tissue>
    </source>
</reference>
<dbReference type="Gene3D" id="3.30.750.44">
    <property type="match status" value="1"/>
</dbReference>
<dbReference type="InterPro" id="IPR029045">
    <property type="entry name" value="ClpP/crotonase-like_dom_sf"/>
</dbReference>
<dbReference type="SUPFAM" id="SSF50156">
    <property type="entry name" value="PDZ domain-like"/>
    <property type="match status" value="1"/>
</dbReference>
<evidence type="ECO:0000256" key="1">
    <source>
        <dbReference type="ARBA" id="ARBA00009179"/>
    </source>
</evidence>
<evidence type="ECO:0000256" key="2">
    <source>
        <dbReference type="ARBA" id="ARBA00022670"/>
    </source>
</evidence>
<dbReference type="SMART" id="SM00228">
    <property type="entry name" value="PDZ"/>
    <property type="match status" value="1"/>
</dbReference>
<dbReference type="PANTHER" id="PTHR32060:SF22">
    <property type="entry name" value="CARBOXYL-TERMINAL-PROCESSING PEPTIDASE 3, CHLOROPLASTIC"/>
    <property type="match status" value="1"/>
</dbReference>
<proteinExistence type="inferred from homology"/>
<evidence type="ECO:0000256" key="3">
    <source>
        <dbReference type="ARBA" id="ARBA00022801"/>
    </source>
</evidence>
<comment type="similarity">
    <text evidence="1">Belongs to the peptidase S41A family.</text>
</comment>
<evidence type="ECO:0000313" key="7">
    <source>
        <dbReference type="Proteomes" id="UP001141253"/>
    </source>
</evidence>
<organism evidence="6 7">
    <name type="scientific">Salix suchowensis</name>
    <dbReference type="NCBI Taxonomy" id="1278906"/>
    <lineage>
        <taxon>Eukaryota</taxon>
        <taxon>Viridiplantae</taxon>
        <taxon>Streptophyta</taxon>
        <taxon>Embryophyta</taxon>
        <taxon>Tracheophyta</taxon>
        <taxon>Spermatophyta</taxon>
        <taxon>Magnoliopsida</taxon>
        <taxon>eudicotyledons</taxon>
        <taxon>Gunneridae</taxon>
        <taxon>Pentapetalae</taxon>
        <taxon>rosids</taxon>
        <taxon>fabids</taxon>
        <taxon>Malpighiales</taxon>
        <taxon>Salicaceae</taxon>
        <taxon>Saliceae</taxon>
        <taxon>Salix</taxon>
    </lineage>
</organism>
<dbReference type="EMBL" id="JAPFFI010000009">
    <property type="protein sequence ID" value="KAJ6380980.1"/>
    <property type="molecule type" value="Genomic_DNA"/>
</dbReference>
<dbReference type="InterPro" id="IPR036034">
    <property type="entry name" value="PDZ_sf"/>
</dbReference>
<dbReference type="Pfam" id="PF00595">
    <property type="entry name" value="PDZ"/>
    <property type="match status" value="1"/>
</dbReference>
<keyword evidence="2" id="KW-0645">Protease</keyword>
<dbReference type="SUPFAM" id="SSF52096">
    <property type="entry name" value="ClpP/crotonase"/>
    <property type="match status" value="1"/>
</dbReference>
<dbReference type="Gene3D" id="2.30.42.10">
    <property type="match status" value="1"/>
</dbReference>
<dbReference type="Pfam" id="PF03572">
    <property type="entry name" value="Peptidase_S41"/>
    <property type="match status" value="1"/>
</dbReference>
<evidence type="ECO:0000313" key="6">
    <source>
        <dbReference type="EMBL" id="KAJ6380980.1"/>
    </source>
</evidence>
<feature type="domain" description="PDZ" evidence="5">
    <location>
        <begin position="74"/>
        <end position="165"/>
    </location>
</feature>
<dbReference type="CDD" id="cd06782">
    <property type="entry name" value="cpPDZ_CPP-like"/>
    <property type="match status" value="1"/>
</dbReference>
<dbReference type="PROSITE" id="PS50106">
    <property type="entry name" value="PDZ"/>
    <property type="match status" value="1"/>
</dbReference>
<dbReference type="Gene3D" id="3.90.226.10">
    <property type="entry name" value="2-enoyl-CoA Hydratase, Chain A, domain 1"/>
    <property type="match status" value="1"/>
</dbReference>
<dbReference type="InterPro" id="IPR005151">
    <property type="entry name" value="Tail-specific_protease"/>
</dbReference>
<protein>
    <recommendedName>
        <fullName evidence="5">PDZ domain-containing protein</fullName>
    </recommendedName>
</protein>
<sequence>MDYLSGKGVIGFAAAATALASVCYDAPAFAESLTVAFPVSRASEVNTVQRTLVEAWGLIRETFVDPTFNHQDWDLKLQQTMILLLGLSVQRSTKVLELEVMEICKESGIFINIEPRTGHLVVLSCVKGGPAARAGIHEGDELIEINGERLDGFTSEAAAQKLRGTAGTSVKVKVHSAMESSRDASIREVNLPPFSQSAAIDMANTILDMETQGVHSYILDLRNNPGGLVKAGLDVAQIWLDGDETLVNTIDRDGNMLPINMVDGHAITRDPLVVLVNEGSASASEILAGALHDNGRAILVGHKTFGKGKIQSVTELHDGSALFVTVAKYLSPALHDIDQVGIMPDVQCTTDMLNSPRDSLLKNESSTSSLEADSCILVAEHELDIQESVGTAS</sequence>
<dbReference type="PANTHER" id="PTHR32060">
    <property type="entry name" value="TAIL-SPECIFIC PROTEASE"/>
    <property type="match status" value="1"/>
</dbReference>
<comment type="caution">
    <text evidence="6">The sequence shown here is derived from an EMBL/GenBank/DDBJ whole genome shotgun (WGS) entry which is preliminary data.</text>
</comment>
<dbReference type="CDD" id="cd07560">
    <property type="entry name" value="Peptidase_S41_CPP"/>
    <property type="match status" value="1"/>
</dbReference>
<dbReference type="SMART" id="SM00245">
    <property type="entry name" value="TSPc"/>
    <property type="match status" value="1"/>
</dbReference>
<gene>
    <name evidence="6" type="ORF">OIU77_029807</name>
</gene>
<name>A0ABQ9BBU3_9ROSI</name>
<evidence type="ECO:0000256" key="4">
    <source>
        <dbReference type="ARBA" id="ARBA00022825"/>
    </source>
</evidence>
<dbReference type="InterPro" id="IPR001478">
    <property type="entry name" value="PDZ"/>
</dbReference>
<evidence type="ECO:0000259" key="5">
    <source>
        <dbReference type="PROSITE" id="PS50106"/>
    </source>
</evidence>
<keyword evidence="4" id="KW-0720">Serine protease</keyword>
<keyword evidence="3" id="KW-0378">Hydrolase</keyword>
<accession>A0ABQ9BBU3</accession>